<feature type="transmembrane region" description="Helical" evidence="7">
    <location>
        <begin position="162"/>
        <end position="180"/>
    </location>
</feature>
<evidence type="ECO:0000256" key="3">
    <source>
        <dbReference type="ARBA" id="ARBA00022692"/>
    </source>
</evidence>
<dbReference type="EMBL" id="CAJB01000343">
    <property type="protein sequence ID" value="CCH79231.1"/>
    <property type="molecule type" value="Genomic_DNA"/>
</dbReference>
<dbReference type="GO" id="GO:0015093">
    <property type="term" value="F:ferrous iron transmembrane transporter activity"/>
    <property type="evidence" value="ECO:0007669"/>
    <property type="project" value="TreeGrafter"/>
</dbReference>
<dbReference type="InterPro" id="IPR004923">
    <property type="entry name" value="FTR1/Fip1/EfeU"/>
</dbReference>
<feature type="transmembrane region" description="Helical" evidence="7">
    <location>
        <begin position="61"/>
        <end position="82"/>
    </location>
</feature>
<dbReference type="EMBL" id="CAJB01000008">
    <property type="protein sequence ID" value="CCH76087.1"/>
    <property type="molecule type" value="Genomic_DNA"/>
</dbReference>
<comment type="caution">
    <text evidence="8">The sequence shown here is derived from an EMBL/GenBank/DDBJ whole genome shotgun (WGS) entry which is preliminary data.</text>
</comment>
<reference evidence="8 10" key="2">
    <citation type="journal article" date="2013" name="ISME J.">
        <title>A metabolic model for members of the genus Tetrasphaera involved in enhanced biological phosphorus removal.</title>
        <authorList>
            <person name="Kristiansen R."/>
            <person name="Nguyen H.T.T."/>
            <person name="Saunders A.M."/>
            <person name="Nielsen J.L."/>
            <person name="Wimmer R."/>
            <person name="Le V.Q."/>
            <person name="McIlroy S.J."/>
            <person name="Petrovski S."/>
            <person name="Seviour R.J."/>
            <person name="Calteau A."/>
            <person name="Nielsen K.L."/>
            <person name="Nielsen P.H."/>
        </authorList>
    </citation>
    <scope>NUCLEOTIDE SEQUENCE [LARGE SCALE GENOMIC DNA]</scope>
    <source>
        <strain evidence="8 10">T1-X7</strain>
    </source>
</reference>
<proteinExistence type="inferred from homology"/>
<evidence type="ECO:0000256" key="6">
    <source>
        <dbReference type="SAM" id="MobiDB-lite"/>
    </source>
</evidence>
<dbReference type="AlphaFoldDB" id="A0A077LU48"/>
<accession>A0A077LU48</accession>
<feature type="transmembrane region" description="Helical" evidence="7">
    <location>
        <begin position="94"/>
        <end position="114"/>
    </location>
</feature>
<feature type="transmembrane region" description="Helical" evidence="7">
    <location>
        <begin position="192"/>
        <end position="211"/>
    </location>
</feature>
<feature type="compositionally biased region" description="Polar residues" evidence="6">
    <location>
        <begin position="440"/>
        <end position="453"/>
    </location>
</feature>
<dbReference type="PANTHER" id="PTHR31632">
    <property type="entry name" value="IRON TRANSPORTER FTH1"/>
    <property type="match status" value="1"/>
</dbReference>
<evidence type="ECO:0000313" key="10">
    <source>
        <dbReference type="Proteomes" id="UP000035721"/>
    </source>
</evidence>
<evidence type="ECO:0000313" key="9">
    <source>
        <dbReference type="EMBL" id="CCH79231.1"/>
    </source>
</evidence>
<evidence type="ECO:0000256" key="2">
    <source>
        <dbReference type="ARBA" id="ARBA00008333"/>
    </source>
</evidence>
<dbReference type="STRING" id="1194083.BN12_1050001"/>
<comment type="subcellular location">
    <subcellularLocation>
        <location evidence="1">Membrane</location>
        <topology evidence="1">Multi-pass membrane protein</topology>
    </subcellularLocation>
</comment>
<feature type="transmembrane region" description="Helical" evidence="7">
    <location>
        <begin position="31"/>
        <end position="55"/>
    </location>
</feature>
<reference evidence="8" key="1">
    <citation type="submission" date="2012-05" db="EMBL/GenBank/DDBJ databases">
        <authorList>
            <person name="McIlroy S."/>
        </authorList>
    </citation>
    <scope>NUCLEOTIDE SEQUENCE</scope>
    <source>
        <strain evidence="8">T1-X7</strain>
    </source>
</reference>
<evidence type="ECO:0000256" key="4">
    <source>
        <dbReference type="ARBA" id="ARBA00022989"/>
    </source>
</evidence>
<comment type="similarity">
    <text evidence="2">Belongs to the oxidase-dependent Fe transporter (OFeT) (TC 9.A.10.1) family.</text>
</comment>
<name>A0A077LU48_9MICO</name>
<feature type="transmembrane region" description="Helical" evidence="7">
    <location>
        <begin position="400"/>
        <end position="420"/>
    </location>
</feature>
<dbReference type="PANTHER" id="PTHR31632:SF2">
    <property type="entry name" value="PLASMA MEMBRANE IRON PERMEASE"/>
    <property type="match status" value="1"/>
</dbReference>
<dbReference type="Proteomes" id="UP000035721">
    <property type="component" value="Unassembled WGS sequence"/>
</dbReference>
<evidence type="ECO:0000256" key="7">
    <source>
        <dbReference type="SAM" id="Phobius"/>
    </source>
</evidence>
<evidence type="ECO:0000256" key="5">
    <source>
        <dbReference type="ARBA" id="ARBA00023136"/>
    </source>
</evidence>
<evidence type="ECO:0000313" key="8">
    <source>
        <dbReference type="EMBL" id="CCH76087.1"/>
    </source>
</evidence>
<keyword evidence="10" id="KW-1185">Reference proteome</keyword>
<protein>
    <submittedName>
        <fullName evidence="8">Iron permease FTR1</fullName>
    </submittedName>
</protein>
<dbReference type="GO" id="GO:0033573">
    <property type="term" value="C:high-affinity iron permease complex"/>
    <property type="evidence" value="ECO:0007669"/>
    <property type="project" value="InterPro"/>
</dbReference>
<evidence type="ECO:0000256" key="1">
    <source>
        <dbReference type="ARBA" id="ARBA00004141"/>
    </source>
</evidence>
<organism evidence="8 10">
    <name type="scientific">Nostocoides japonicum T1-X7</name>
    <dbReference type="NCBI Taxonomy" id="1194083"/>
    <lineage>
        <taxon>Bacteria</taxon>
        <taxon>Bacillati</taxon>
        <taxon>Actinomycetota</taxon>
        <taxon>Actinomycetes</taxon>
        <taxon>Micrococcales</taxon>
        <taxon>Intrasporangiaceae</taxon>
        <taxon>Nostocoides</taxon>
    </lineage>
</organism>
<keyword evidence="3 7" id="KW-0812">Transmembrane</keyword>
<keyword evidence="4 7" id="KW-1133">Transmembrane helix</keyword>
<keyword evidence="5 7" id="KW-0472">Membrane</keyword>
<dbReference type="Pfam" id="PF03239">
    <property type="entry name" value="FTR1"/>
    <property type="match status" value="1"/>
</dbReference>
<gene>
    <name evidence="8" type="ORF">BN12_1050001</name>
    <name evidence="9" type="ORF">BN12_4070004</name>
</gene>
<feature type="region of interest" description="Disordered" evidence="6">
    <location>
        <begin position="427"/>
        <end position="453"/>
    </location>
</feature>
<sequence length="453" mass="46874">MILWMSTHSRGLKRELEAQAQEALGDGTSRALVIMAFLAVLKEGFETSVFLLATFQASTNAFTAATGAFLGILVAIGLGIGIYRGGVRINLSRFFRATGVFLVLVAAGLLVTALRTAHEAGWLNAGQQRTVDLSWLAPVGSIRGALFTGVLGIPADPRLVEVVGWLCYLVPMMLIVLWPPTRRPGPVASIRIKQVVALAAVVAAGLLAVLVRAPALPASGPAPLVDATGASVGTAQLRDGSRLETTVGTTTATYALSRAGEQVHDGTTAEHLTGSAPTPADLPTTLTLDDLVAVGGGRVPVGVDVQRNPGPYTAAWSGTGALDAWSVEGVLLDATSRHTLVLTLTGGGLPTSRTLTVTPDATLPGGAGTAPASWTVAPDHVDAAAHAARTHENQRTEARFWGRFVPLVLLAAAAALLLTAERRRRALTPPPSTALEDRGSSTTPNPRSNAHAG</sequence>